<dbReference type="GeneID" id="41324202"/>
<keyword evidence="6 10" id="KW-0418">Kinase</keyword>
<dbReference type="EC" id="2.7.6.1" evidence="10"/>
<comment type="caution">
    <text evidence="13">The sequence shown here is derived from an EMBL/GenBank/DDBJ whole genome shotgun (WGS) entry which is preliminary data.</text>
</comment>
<evidence type="ECO:0000256" key="9">
    <source>
        <dbReference type="ARBA" id="ARBA00049535"/>
    </source>
</evidence>
<feature type="binding site" evidence="10">
    <location>
        <position position="186"/>
    </location>
    <ligand>
        <name>D-ribose 5-phosphate</name>
        <dbReference type="ChEBI" id="CHEBI:78346"/>
    </ligand>
</feature>
<dbReference type="PANTHER" id="PTHR10210">
    <property type="entry name" value="RIBOSE-PHOSPHATE DIPHOSPHOKINASE FAMILY MEMBER"/>
    <property type="match status" value="1"/>
</dbReference>
<dbReference type="EMBL" id="LVVT01000007">
    <property type="protein sequence ID" value="TQS83909.1"/>
    <property type="molecule type" value="Genomic_DNA"/>
</dbReference>
<comment type="function">
    <text evidence="10">Involved in the biosynthesis of the central metabolite phospho-alpha-D-ribosyl-1-pyrophosphate (PRPP) via the transfer of pyrophosphoryl group from ATP to 1-hydroxyl of ribose-5-phosphate (Rib-5-P).</text>
</comment>
<evidence type="ECO:0000313" key="14">
    <source>
        <dbReference type="Proteomes" id="UP000752814"/>
    </source>
</evidence>
<evidence type="ECO:0000256" key="10">
    <source>
        <dbReference type="HAMAP-Rule" id="MF_00583"/>
    </source>
</evidence>
<dbReference type="InterPro" id="IPR005946">
    <property type="entry name" value="Rib-P_diPkinase"/>
</dbReference>
<comment type="catalytic activity">
    <reaction evidence="9 10">
        <text>D-ribose 5-phosphate + ATP = 5-phospho-alpha-D-ribose 1-diphosphate + AMP + H(+)</text>
        <dbReference type="Rhea" id="RHEA:15609"/>
        <dbReference type="ChEBI" id="CHEBI:15378"/>
        <dbReference type="ChEBI" id="CHEBI:30616"/>
        <dbReference type="ChEBI" id="CHEBI:58017"/>
        <dbReference type="ChEBI" id="CHEBI:78346"/>
        <dbReference type="ChEBI" id="CHEBI:456215"/>
        <dbReference type="EC" id="2.7.6.1"/>
    </reaction>
</comment>
<sequence length="283" mass="30497">MIVIGGTSSKKLAQDLAKELDSKYVQAQVSRFPDGECYVRIEEDALDDDVIVVQNTHPDNNLVEMLLIQDAALGLGAKSVTSVVPYFGYSRQDERFNKGEALSAKVMVDIMGLTSTRLASVDVHKPVVLDWFAGKTYNISAAHCIGEFFKDSGIDLVLAPDEGALDRAAAVAEAIHAEFDNLEKTRLSGEVVRMAPKNVDAKDKSVLIVDDIISTGGTIEAAANQLKVLGAKSVIAVCTHGLFAKDALDRLRKCCNAVYSTNTIENEVSVISVAPEIAKVLRD</sequence>
<keyword evidence="2 10" id="KW-0808">Transferase</keyword>
<dbReference type="NCBIfam" id="TIGR01251">
    <property type="entry name" value="ribP_PPkin"/>
    <property type="match status" value="1"/>
</dbReference>
<dbReference type="InterPro" id="IPR029099">
    <property type="entry name" value="Pribosyltran_N"/>
</dbReference>
<dbReference type="GO" id="GO:0005524">
    <property type="term" value="F:ATP binding"/>
    <property type="evidence" value="ECO:0007669"/>
    <property type="project" value="UniProtKB-KW"/>
</dbReference>
<dbReference type="Proteomes" id="UP000752814">
    <property type="component" value="Unassembled WGS sequence"/>
</dbReference>
<proteinExistence type="inferred from homology"/>
<evidence type="ECO:0000256" key="1">
    <source>
        <dbReference type="ARBA" id="ARBA00022490"/>
    </source>
</evidence>
<evidence type="ECO:0000256" key="8">
    <source>
        <dbReference type="ARBA" id="ARBA00022842"/>
    </source>
</evidence>
<dbReference type="Pfam" id="PF13793">
    <property type="entry name" value="Pribosyltran_N"/>
    <property type="match status" value="1"/>
</dbReference>
<dbReference type="NCBIfam" id="NF002095">
    <property type="entry name" value="PRK00934.1"/>
    <property type="match status" value="1"/>
</dbReference>
<dbReference type="Pfam" id="PF00156">
    <property type="entry name" value="Pribosyltran"/>
    <property type="match status" value="1"/>
</dbReference>
<dbReference type="SMART" id="SM01400">
    <property type="entry name" value="Pribosyltran_N"/>
    <property type="match status" value="1"/>
</dbReference>
<dbReference type="OMA" id="YFGWARQ"/>
<dbReference type="GO" id="GO:0000287">
    <property type="term" value="F:magnesium ion binding"/>
    <property type="evidence" value="ECO:0007669"/>
    <property type="project" value="UniProtKB-UniRule"/>
</dbReference>
<dbReference type="SUPFAM" id="SSF53271">
    <property type="entry name" value="PRTase-like"/>
    <property type="match status" value="2"/>
</dbReference>
<accession>A0A8J8PHK7</accession>
<evidence type="ECO:0000313" key="13">
    <source>
        <dbReference type="EMBL" id="TQS83909.1"/>
    </source>
</evidence>
<keyword evidence="4 10" id="KW-0545">Nucleotide biosynthesis</keyword>
<dbReference type="GO" id="GO:0016301">
    <property type="term" value="F:kinase activity"/>
    <property type="evidence" value="ECO:0007669"/>
    <property type="project" value="UniProtKB-KW"/>
</dbReference>
<protein>
    <recommendedName>
        <fullName evidence="10">Ribose-phosphate pyrophosphokinase</fullName>
        <shortName evidence="10">RPPK</shortName>
        <ecNumber evidence="10">2.7.6.1</ecNumber>
    </recommendedName>
    <alternativeName>
        <fullName evidence="10">5-phospho-D-ribosyl alpha-1-diphosphate synthase</fullName>
    </alternativeName>
    <alternativeName>
        <fullName evidence="10">Phosphoribosyl diphosphate synthase</fullName>
    </alternativeName>
    <alternativeName>
        <fullName evidence="10">Phosphoribosyl pyrophosphate synthase</fullName>
        <shortName evidence="10">P-Rib-PP synthase</shortName>
        <shortName evidence="10">PRPP synthase</shortName>
        <shortName evidence="10">PRPPase</shortName>
    </alternativeName>
</protein>
<feature type="binding site" evidence="10">
    <location>
        <begin position="214"/>
        <end position="218"/>
    </location>
    <ligand>
        <name>D-ribose 5-phosphate</name>
        <dbReference type="ChEBI" id="CHEBI:78346"/>
    </ligand>
</feature>
<evidence type="ECO:0000256" key="6">
    <source>
        <dbReference type="ARBA" id="ARBA00022777"/>
    </source>
</evidence>
<comment type="similarity">
    <text evidence="10">Belongs to the ribose-phosphate pyrophosphokinase family. Class III (archaeal) subfamily.</text>
</comment>
<feature type="active site" evidence="10">
    <location>
        <position position="184"/>
    </location>
</feature>
<dbReference type="HAMAP" id="MF_00583_A">
    <property type="entry name" value="RibP_PPkinase_A"/>
    <property type="match status" value="1"/>
</dbReference>
<dbReference type="AlphaFoldDB" id="A0A8J8PHK7"/>
<dbReference type="GO" id="GO:0006164">
    <property type="term" value="P:purine nucleotide biosynthetic process"/>
    <property type="evidence" value="ECO:0007669"/>
    <property type="project" value="TreeGrafter"/>
</dbReference>
<evidence type="ECO:0000259" key="12">
    <source>
        <dbReference type="Pfam" id="PF13793"/>
    </source>
</evidence>
<feature type="binding site" evidence="10">
    <location>
        <begin position="91"/>
        <end position="92"/>
    </location>
    <ligand>
        <name>ATP</name>
        <dbReference type="ChEBI" id="CHEBI:30616"/>
    </ligand>
</feature>
<evidence type="ECO:0000259" key="11">
    <source>
        <dbReference type="Pfam" id="PF00156"/>
    </source>
</evidence>
<keyword evidence="3 10" id="KW-0479">Metal-binding</keyword>
<evidence type="ECO:0000256" key="4">
    <source>
        <dbReference type="ARBA" id="ARBA00022727"/>
    </source>
</evidence>
<evidence type="ECO:0000256" key="3">
    <source>
        <dbReference type="ARBA" id="ARBA00022723"/>
    </source>
</evidence>
<dbReference type="GO" id="GO:0004749">
    <property type="term" value="F:ribose phosphate diphosphokinase activity"/>
    <property type="evidence" value="ECO:0007669"/>
    <property type="project" value="UniProtKB-UniRule"/>
</dbReference>
<feature type="binding site" evidence="10">
    <location>
        <position position="210"/>
    </location>
    <ligand>
        <name>D-ribose 5-phosphate</name>
        <dbReference type="ChEBI" id="CHEBI:78346"/>
    </ligand>
</feature>
<comment type="cofactor">
    <cofactor evidence="10">
        <name>Mg(2+)</name>
        <dbReference type="ChEBI" id="CHEBI:18420"/>
    </cofactor>
    <text evidence="10">Binds 2 Mg(2+) ions per subunit.</text>
</comment>
<keyword evidence="5 10" id="KW-0547">Nucleotide-binding</keyword>
<feature type="domain" description="Phosphoribosyltransferase" evidence="11">
    <location>
        <begin position="151"/>
        <end position="259"/>
    </location>
</feature>
<evidence type="ECO:0000256" key="2">
    <source>
        <dbReference type="ARBA" id="ARBA00022679"/>
    </source>
</evidence>
<feature type="binding site" evidence="10">
    <location>
        <begin position="34"/>
        <end position="36"/>
    </location>
    <ligand>
        <name>ATP</name>
        <dbReference type="ChEBI" id="CHEBI:30616"/>
    </ligand>
</feature>
<dbReference type="GO" id="GO:0005737">
    <property type="term" value="C:cytoplasm"/>
    <property type="evidence" value="ECO:0007669"/>
    <property type="project" value="UniProtKB-SubCell"/>
</dbReference>
<keyword evidence="7 10" id="KW-0067">ATP-binding</keyword>
<feature type="domain" description="Ribose-phosphate pyrophosphokinase N-terminal" evidence="12">
    <location>
        <begin position="1"/>
        <end position="111"/>
    </location>
</feature>
<evidence type="ECO:0000256" key="5">
    <source>
        <dbReference type="ARBA" id="ARBA00022741"/>
    </source>
</evidence>
<comment type="subcellular location">
    <subcellularLocation>
        <location evidence="10">Cytoplasm</location>
    </subcellularLocation>
</comment>
<comment type="pathway">
    <text evidence="10">Metabolic intermediate biosynthesis; 5-phospho-alpha-D-ribose 1-diphosphate biosynthesis; 5-phospho-alpha-D-ribose 1-diphosphate from D-ribose 5-phosphate (route I): step 1/1.</text>
</comment>
<evidence type="ECO:0000256" key="7">
    <source>
        <dbReference type="ARBA" id="ARBA00022840"/>
    </source>
</evidence>
<keyword evidence="8 10" id="KW-0460">Magnesium</keyword>
<keyword evidence="1 10" id="KW-0963">Cytoplasm</keyword>
<reference evidence="13" key="1">
    <citation type="submission" date="2016-03" db="EMBL/GenBank/DDBJ databases">
        <authorList>
            <person name="Borrel G."/>
            <person name="Mccann A."/>
            <person name="O'Toole P.W."/>
        </authorList>
    </citation>
    <scope>NUCLEOTIDE SEQUENCE</scope>
    <source>
        <strain evidence="13">183</strain>
    </source>
</reference>
<dbReference type="InterPro" id="IPR029057">
    <property type="entry name" value="PRTase-like"/>
</dbReference>
<feature type="binding site" evidence="10">
    <location>
        <position position="124"/>
    </location>
    <ligand>
        <name>Mg(2+)</name>
        <dbReference type="ChEBI" id="CHEBI:18420"/>
        <label>1</label>
    </ligand>
</feature>
<dbReference type="GO" id="GO:0002189">
    <property type="term" value="C:ribose phosphate diphosphokinase complex"/>
    <property type="evidence" value="ECO:0007669"/>
    <property type="project" value="TreeGrafter"/>
</dbReference>
<dbReference type="Gene3D" id="3.40.50.2020">
    <property type="match status" value="2"/>
</dbReference>
<dbReference type="FunFam" id="3.40.50.2020:FF:000007">
    <property type="entry name" value="Ribose-phosphate pyrophosphokinase"/>
    <property type="match status" value="1"/>
</dbReference>
<dbReference type="InterPro" id="IPR000836">
    <property type="entry name" value="PRTase_dom"/>
</dbReference>
<feature type="binding site" evidence="10">
    <location>
        <position position="161"/>
    </location>
    <ligand>
        <name>Mg(2+)</name>
        <dbReference type="ChEBI" id="CHEBI:18420"/>
        <label>2</label>
    </ligand>
</feature>
<name>A0A8J8PHK7_9ARCH</name>
<dbReference type="GO" id="GO:0006015">
    <property type="term" value="P:5-phosphoribose 1-diphosphate biosynthetic process"/>
    <property type="evidence" value="ECO:0007669"/>
    <property type="project" value="UniProtKB-UniRule"/>
</dbReference>
<dbReference type="CDD" id="cd06223">
    <property type="entry name" value="PRTases_typeI"/>
    <property type="match status" value="1"/>
</dbReference>
<dbReference type="RefSeq" id="WP_020449656.1">
    <property type="nucleotide sequence ID" value="NZ_CAYAXV010000003.1"/>
</dbReference>
<gene>
    <name evidence="10" type="primary">prs</name>
    <name evidence="13" type="ORF">A3207_06145</name>
</gene>
<organism evidence="13 14">
    <name type="scientific">Candidatus Methanomassiliicoccus intestinalis</name>
    <dbReference type="NCBI Taxonomy" id="1406512"/>
    <lineage>
        <taxon>Archaea</taxon>
        <taxon>Methanobacteriati</taxon>
        <taxon>Thermoplasmatota</taxon>
        <taxon>Thermoplasmata</taxon>
        <taxon>Methanomassiliicoccales</taxon>
        <taxon>Methanomassiliicoccaceae</taxon>
        <taxon>Methanomassiliicoccus</taxon>
    </lineage>
</organism>
<dbReference type="UniPathway" id="UPA00087">
    <property type="reaction ID" value="UER00172"/>
</dbReference>
<dbReference type="InterPro" id="IPR037514">
    <property type="entry name" value="Rib-P_diPkinase_arc"/>
</dbReference>
<dbReference type="PANTHER" id="PTHR10210:SF32">
    <property type="entry name" value="RIBOSE-PHOSPHATE PYROPHOSPHOKINASE 2"/>
    <property type="match status" value="1"/>
</dbReference>